<keyword evidence="3" id="KW-1185">Reference proteome</keyword>
<name>A0A4C1YF50_EUMVA</name>
<accession>A0A4C1YF50</accession>
<evidence type="ECO:0000313" key="3">
    <source>
        <dbReference type="Proteomes" id="UP000299102"/>
    </source>
</evidence>
<dbReference type="AlphaFoldDB" id="A0A4C1YF50"/>
<gene>
    <name evidence="2" type="ORF">EVAR_87827_1</name>
</gene>
<evidence type="ECO:0000313" key="2">
    <source>
        <dbReference type="EMBL" id="GBP73963.1"/>
    </source>
</evidence>
<dbReference type="Proteomes" id="UP000299102">
    <property type="component" value="Unassembled WGS sequence"/>
</dbReference>
<organism evidence="2 3">
    <name type="scientific">Eumeta variegata</name>
    <name type="common">Bagworm moth</name>
    <name type="synonym">Eumeta japonica</name>
    <dbReference type="NCBI Taxonomy" id="151549"/>
    <lineage>
        <taxon>Eukaryota</taxon>
        <taxon>Metazoa</taxon>
        <taxon>Ecdysozoa</taxon>
        <taxon>Arthropoda</taxon>
        <taxon>Hexapoda</taxon>
        <taxon>Insecta</taxon>
        <taxon>Pterygota</taxon>
        <taxon>Neoptera</taxon>
        <taxon>Endopterygota</taxon>
        <taxon>Lepidoptera</taxon>
        <taxon>Glossata</taxon>
        <taxon>Ditrysia</taxon>
        <taxon>Tineoidea</taxon>
        <taxon>Psychidae</taxon>
        <taxon>Oiketicinae</taxon>
        <taxon>Eumeta</taxon>
    </lineage>
</organism>
<evidence type="ECO:0000256" key="1">
    <source>
        <dbReference type="SAM" id="MobiDB-lite"/>
    </source>
</evidence>
<protein>
    <submittedName>
        <fullName evidence="2">Uncharacterized protein</fullName>
    </submittedName>
</protein>
<comment type="caution">
    <text evidence="2">The sequence shown here is derived from an EMBL/GenBank/DDBJ whole genome shotgun (WGS) entry which is preliminary data.</text>
</comment>
<dbReference type="EMBL" id="BGZK01001194">
    <property type="protein sequence ID" value="GBP73963.1"/>
    <property type="molecule type" value="Genomic_DNA"/>
</dbReference>
<proteinExistence type="predicted"/>
<reference evidence="2 3" key="1">
    <citation type="journal article" date="2019" name="Commun. Biol.">
        <title>The bagworm genome reveals a unique fibroin gene that provides high tensile strength.</title>
        <authorList>
            <person name="Kono N."/>
            <person name="Nakamura H."/>
            <person name="Ohtoshi R."/>
            <person name="Tomita M."/>
            <person name="Numata K."/>
            <person name="Arakawa K."/>
        </authorList>
    </citation>
    <scope>NUCLEOTIDE SEQUENCE [LARGE SCALE GENOMIC DNA]</scope>
</reference>
<sequence>MRERHRVATYTTQGLLVGNATATSRRRDTTKIPYPRAGAVGSMGRVEAPRPPGASAVPRTPRNVAVYNLHKPTYTIMFLAQAVSLGASCTRGAGPTFL</sequence>
<feature type="region of interest" description="Disordered" evidence="1">
    <location>
        <begin position="32"/>
        <end position="58"/>
    </location>
</feature>